<dbReference type="WBParaSite" id="HCON_00097800-00001">
    <property type="protein sequence ID" value="HCON_00097800-00001"/>
    <property type="gene ID" value="HCON_00097800"/>
</dbReference>
<sequence length="246" mass="26968">MVQEDINLSTALPSAPASKKGAHDPRIARFTASVLVLITIGLVQLIGQSMAVHGPVVVAQLLFLFFTAFTHEWHLLHGEALTRHRRAYFDVSNVLETYQTRSRTHGHLFQPDPPTPMVTFLPDGTATGGVHEAPAEKTEFMQKRDEHYANMFQFAMQMNKELDVMEKGNTDKKEDSTATAAPASAKPPSPEPGKDTTTAKKSPSSKKEGSQKSKEKKKSPQKSSSSPSKKKKSGQSSGEKKDVLKL</sequence>
<protein>
    <submittedName>
        <fullName evidence="4">PH domain-containing protein</fullName>
    </submittedName>
</protein>
<name>A0A7I5EA45_HAECO</name>
<feature type="compositionally biased region" description="Polar residues" evidence="1">
    <location>
        <begin position="1"/>
        <end position="12"/>
    </location>
</feature>
<dbReference type="AlphaFoldDB" id="A0A7I5EA45"/>
<keyword evidence="2" id="KW-0812">Transmembrane</keyword>
<keyword evidence="2" id="KW-1133">Transmembrane helix</keyword>
<keyword evidence="2" id="KW-0472">Membrane</keyword>
<dbReference type="Proteomes" id="UP000025227">
    <property type="component" value="Unplaced"/>
</dbReference>
<reference evidence="4" key="1">
    <citation type="submission" date="2020-12" db="UniProtKB">
        <authorList>
            <consortium name="WormBaseParasite"/>
        </authorList>
    </citation>
    <scope>IDENTIFICATION</scope>
    <source>
        <strain evidence="4">MHco3</strain>
    </source>
</reference>
<keyword evidence="3" id="KW-1185">Reference proteome</keyword>
<evidence type="ECO:0000256" key="1">
    <source>
        <dbReference type="SAM" id="MobiDB-lite"/>
    </source>
</evidence>
<feature type="transmembrane region" description="Helical" evidence="2">
    <location>
        <begin position="27"/>
        <end position="46"/>
    </location>
</feature>
<feature type="transmembrane region" description="Helical" evidence="2">
    <location>
        <begin position="52"/>
        <end position="76"/>
    </location>
</feature>
<feature type="region of interest" description="Disordered" evidence="1">
    <location>
        <begin position="166"/>
        <end position="246"/>
    </location>
</feature>
<dbReference type="OMA" id="MFEYAMK"/>
<dbReference type="OrthoDB" id="5836881at2759"/>
<evidence type="ECO:0000256" key="2">
    <source>
        <dbReference type="SAM" id="Phobius"/>
    </source>
</evidence>
<proteinExistence type="predicted"/>
<accession>A0A7I5EA45</accession>
<evidence type="ECO:0000313" key="4">
    <source>
        <dbReference type="WBParaSite" id="HCON_00097800-00001"/>
    </source>
</evidence>
<feature type="region of interest" description="Disordered" evidence="1">
    <location>
        <begin position="1"/>
        <end position="22"/>
    </location>
</feature>
<organism evidence="3 4">
    <name type="scientific">Haemonchus contortus</name>
    <name type="common">Barber pole worm</name>
    <dbReference type="NCBI Taxonomy" id="6289"/>
    <lineage>
        <taxon>Eukaryota</taxon>
        <taxon>Metazoa</taxon>
        <taxon>Ecdysozoa</taxon>
        <taxon>Nematoda</taxon>
        <taxon>Chromadorea</taxon>
        <taxon>Rhabditida</taxon>
        <taxon>Rhabditina</taxon>
        <taxon>Rhabditomorpha</taxon>
        <taxon>Strongyloidea</taxon>
        <taxon>Trichostrongylidae</taxon>
        <taxon>Haemonchus</taxon>
    </lineage>
</organism>
<evidence type="ECO:0000313" key="3">
    <source>
        <dbReference type="Proteomes" id="UP000025227"/>
    </source>
</evidence>
<feature type="compositionally biased region" description="Basic and acidic residues" evidence="1">
    <location>
        <begin position="166"/>
        <end position="176"/>
    </location>
</feature>